<proteinExistence type="predicted"/>
<comment type="caution">
    <text evidence="2">The sequence shown here is derived from an EMBL/GenBank/DDBJ whole genome shotgun (WGS) entry which is preliminary data.</text>
</comment>
<evidence type="ECO:0000256" key="1">
    <source>
        <dbReference type="SAM" id="Coils"/>
    </source>
</evidence>
<gene>
    <name evidence="2" type="ORF">SEV965_LOCUS23797</name>
</gene>
<feature type="coiled-coil region" evidence="1">
    <location>
        <begin position="150"/>
        <end position="331"/>
    </location>
</feature>
<evidence type="ECO:0000313" key="3">
    <source>
        <dbReference type="Proteomes" id="UP000663889"/>
    </source>
</evidence>
<evidence type="ECO:0000313" key="2">
    <source>
        <dbReference type="EMBL" id="CAF1252267.1"/>
    </source>
</evidence>
<dbReference type="EMBL" id="CAJNOU010001789">
    <property type="protein sequence ID" value="CAF1252267.1"/>
    <property type="molecule type" value="Genomic_DNA"/>
</dbReference>
<protein>
    <submittedName>
        <fullName evidence="2">Uncharacterized protein</fullName>
    </submittedName>
</protein>
<sequence length="698" mass="83187">MSNQHKLSPLTSEEDLFKFDTLTLQQLATHSDQTLSTINENTPQITTTDSISLMNIQKESQDINDIKSDRTSSSSLEDQEISERKLSLSDITNSLHRKISLSESDLLSSLHRSINKQQQQTIDSQSDNDTTDDILFLEWDKERNLFQDYINSLRKEIRVLLQERLDYQTQTSIEYKHINDHQMKIDLLQKSLEEKNFVIEQLQIEYELMKDKNINLSRKISFLESDAKSHINIIDELKQNLTDLTVDLQNHILIKRRLEISINNLESNCQLLDAERIKLTNDIKENQHNKQDLEKLLQKANVQIAEQGSTIEMLRSENVQVRSQLSTIQRRMFQEKQQIMDYLRQIEEDLIEKERIKQRELLLRQDYEQLQLINKQDQYDIQQLKNSIYEYQQILENLQQENLQLIKIKDDEKIQLELELNTYKSEIKRLYSHFNINVDSIEQLIPILDDRLSQTPPIPTTSEFNNEYDQLRQDFENLTIQYKQLDEMNRSWQQNQLMILNDRFKLDNNNNNNLSFDDTIQQIENRFNNLQNQYDILVNRVIELQEISMNQTGDNNNIKTIENQRDNELQQLQEQIVVLTNQCAQFDEANRAWQQFQQAQLDNFRNKLRDHFPFDENLSFDQIAQLIINQIIKEREDFNQQYEILQKTNDELRSESEINLETIKESYINTINELNQELLIIKEELEKQTNTLNQQQPI</sequence>
<feature type="coiled-coil region" evidence="1">
    <location>
        <begin position="381"/>
        <end position="426"/>
    </location>
</feature>
<name>A0A815A4M8_9BILA</name>
<feature type="coiled-coil region" evidence="1">
    <location>
        <begin position="628"/>
        <end position="695"/>
    </location>
</feature>
<dbReference type="AlphaFoldDB" id="A0A815A4M8"/>
<organism evidence="2 3">
    <name type="scientific">Rotaria sordida</name>
    <dbReference type="NCBI Taxonomy" id="392033"/>
    <lineage>
        <taxon>Eukaryota</taxon>
        <taxon>Metazoa</taxon>
        <taxon>Spiralia</taxon>
        <taxon>Gnathifera</taxon>
        <taxon>Rotifera</taxon>
        <taxon>Eurotatoria</taxon>
        <taxon>Bdelloidea</taxon>
        <taxon>Philodinida</taxon>
        <taxon>Philodinidae</taxon>
        <taxon>Rotaria</taxon>
    </lineage>
</organism>
<keyword evidence="1" id="KW-0175">Coiled coil</keyword>
<accession>A0A815A4M8</accession>
<reference evidence="2" key="1">
    <citation type="submission" date="2021-02" db="EMBL/GenBank/DDBJ databases">
        <authorList>
            <person name="Nowell W R."/>
        </authorList>
    </citation>
    <scope>NUCLEOTIDE SEQUENCE</scope>
</reference>
<dbReference type="Proteomes" id="UP000663889">
    <property type="component" value="Unassembled WGS sequence"/>
</dbReference>
<feature type="coiled-coil region" evidence="1">
    <location>
        <begin position="461"/>
        <end position="589"/>
    </location>
</feature>
<feature type="non-terminal residue" evidence="2">
    <location>
        <position position="1"/>
    </location>
</feature>